<evidence type="ECO:0000313" key="4">
    <source>
        <dbReference type="EMBL" id="QHX42497.1"/>
    </source>
</evidence>
<evidence type="ECO:0000259" key="3">
    <source>
        <dbReference type="PROSITE" id="PS01124"/>
    </source>
</evidence>
<proteinExistence type="predicted"/>
<dbReference type="Pfam" id="PF12833">
    <property type="entry name" value="HTH_18"/>
    <property type="match status" value="1"/>
</dbReference>
<dbReference type="GO" id="GO:0003700">
    <property type="term" value="F:DNA-binding transcription factor activity"/>
    <property type="evidence" value="ECO:0007669"/>
    <property type="project" value="InterPro"/>
</dbReference>
<dbReference type="SMART" id="SM00342">
    <property type="entry name" value="HTH_ARAC"/>
    <property type="match status" value="1"/>
</dbReference>
<dbReference type="PANTHER" id="PTHR47893">
    <property type="entry name" value="REGULATORY PROTEIN PCHR"/>
    <property type="match status" value="1"/>
</dbReference>
<evidence type="ECO:0000313" key="5">
    <source>
        <dbReference type="Proteomes" id="UP000464374"/>
    </source>
</evidence>
<dbReference type="KEGG" id="trz:GWP43_02460"/>
<dbReference type="AlphaFoldDB" id="A0A6P1XYH0"/>
<evidence type="ECO:0000256" key="2">
    <source>
        <dbReference type="ARBA" id="ARBA00023163"/>
    </source>
</evidence>
<dbReference type="Proteomes" id="UP000464374">
    <property type="component" value="Chromosome"/>
</dbReference>
<keyword evidence="1" id="KW-0805">Transcription regulation</keyword>
<keyword evidence="2" id="KW-0804">Transcription</keyword>
<dbReference type="Gene3D" id="1.10.10.60">
    <property type="entry name" value="Homeodomain-like"/>
    <property type="match status" value="1"/>
</dbReference>
<dbReference type="InterPro" id="IPR018060">
    <property type="entry name" value="HTH_AraC"/>
</dbReference>
<dbReference type="InterPro" id="IPR053142">
    <property type="entry name" value="PchR_regulatory_protein"/>
</dbReference>
<dbReference type="InterPro" id="IPR009057">
    <property type="entry name" value="Homeodomain-like_sf"/>
</dbReference>
<reference evidence="4 5" key="1">
    <citation type="submission" date="2020-01" db="EMBL/GenBank/DDBJ databases">
        <title>Complete genome sequence of a human oral phylogroup 1 Treponema sp. strain ATCC 700766, originally isolated from periodontitis dental plaque.</title>
        <authorList>
            <person name="Chan Y."/>
            <person name="Huo Y.-B."/>
            <person name="Yu X.-L."/>
            <person name="Zeng H."/>
            <person name="Leung W.-K."/>
            <person name="Watt R.M."/>
        </authorList>
    </citation>
    <scope>NUCLEOTIDE SEQUENCE [LARGE SCALE GENOMIC DNA]</scope>
    <source>
        <strain evidence="4 5">OMZ 804</strain>
    </source>
</reference>
<feature type="domain" description="HTH araC/xylS-type" evidence="3">
    <location>
        <begin position="229"/>
        <end position="320"/>
    </location>
</feature>
<dbReference type="RefSeq" id="WP_162662430.1">
    <property type="nucleotide sequence ID" value="NZ_CP048020.1"/>
</dbReference>
<evidence type="ECO:0000256" key="1">
    <source>
        <dbReference type="ARBA" id="ARBA00023015"/>
    </source>
</evidence>
<dbReference type="SUPFAM" id="SSF46689">
    <property type="entry name" value="Homeodomain-like"/>
    <property type="match status" value="1"/>
</dbReference>
<dbReference type="GO" id="GO:0043565">
    <property type="term" value="F:sequence-specific DNA binding"/>
    <property type="evidence" value="ECO:0007669"/>
    <property type="project" value="InterPro"/>
</dbReference>
<protein>
    <submittedName>
        <fullName evidence="4">Helix-turn-helix transcriptional regulator</fullName>
    </submittedName>
</protein>
<gene>
    <name evidence="4" type="ORF">GWP43_02460</name>
</gene>
<accession>A0A6P1XYH0</accession>
<dbReference type="PANTHER" id="PTHR47893:SF1">
    <property type="entry name" value="REGULATORY PROTEIN PCHR"/>
    <property type="match status" value="1"/>
</dbReference>
<sequence>MQSALIIKQIDDYDYILREQFGFRCADEGCCKTYTVPKEVGVGTIRNIFPCGNVGLSIIRLKLRYPLVMQYDGYNSAFETTCCFGGHIAYSETGVIDTCLSPNELGIYTKQNSCGMMMYPAGEAITAVSLFGTDEFKQALPFAFAGMQSKNTEPDGLTDWLMEPKKPELPLIRLFKDIIDSPVEGAMQQIFYEGITKTLLTQLWQRYIANPMRGITRSSLSPAEYAAVLRAHDILSERYAAPPTIPQLARLVFLNETRLKQGFKETFGKTIHQFTHSIRMETARSLLDDKNTTVSQAAYAVGYVNVSHFSQAFRKFYGRSLRFPAIFP</sequence>
<dbReference type="PROSITE" id="PS01124">
    <property type="entry name" value="HTH_ARAC_FAMILY_2"/>
    <property type="match status" value="1"/>
</dbReference>
<dbReference type="EMBL" id="CP048020">
    <property type="protein sequence ID" value="QHX42497.1"/>
    <property type="molecule type" value="Genomic_DNA"/>
</dbReference>
<organism evidence="4 5">
    <name type="scientific">Treponema vincentii</name>
    <dbReference type="NCBI Taxonomy" id="69710"/>
    <lineage>
        <taxon>Bacteria</taxon>
        <taxon>Pseudomonadati</taxon>
        <taxon>Spirochaetota</taxon>
        <taxon>Spirochaetia</taxon>
        <taxon>Spirochaetales</taxon>
        <taxon>Treponemataceae</taxon>
        <taxon>Treponema</taxon>
    </lineage>
</organism>
<name>A0A6P1XYH0_9SPIR</name>